<evidence type="ECO:0000313" key="2">
    <source>
        <dbReference type="Proteomes" id="UP000053127"/>
    </source>
</evidence>
<dbReference type="InterPro" id="IPR006059">
    <property type="entry name" value="SBP"/>
</dbReference>
<evidence type="ECO:0000313" key="1">
    <source>
        <dbReference type="EMBL" id="KUN04476.1"/>
    </source>
</evidence>
<proteinExistence type="predicted"/>
<gene>
    <name evidence="1" type="ORF">AQI95_19800</name>
</gene>
<reference evidence="1 2" key="1">
    <citation type="submission" date="2015-10" db="EMBL/GenBank/DDBJ databases">
        <title>Draft genome sequence of Streptomyces yokosukanensis DSM 40224, type strain for the species Streptomyces yokosukanensis.</title>
        <authorList>
            <person name="Ruckert C."/>
            <person name="Winkler A."/>
            <person name="Kalinowski J."/>
            <person name="Kampfer P."/>
            <person name="Glaeser S."/>
        </authorList>
    </citation>
    <scope>NUCLEOTIDE SEQUENCE [LARGE SCALE GENOMIC DNA]</scope>
    <source>
        <strain evidence="1 2">DSM 40224</strain>
    </source>
</reference>
<dbReference type="PANTHER" id="PTHR43649">
    <property type="entry name" value="ARABINOSE-BINDING PROTEIN-RELATED"/>
    <property type="match status" value="1"/>
</dbReference>
<dbReference type="Pfam" id="PF01547">
    <property type="entry name" value="SBP_bac_1"/>
    <property type="match status" value="1"/>
</dbReference>
<sequence>MTGFPAGSRARTALAVAAAAGLTLVVSGCGGSSGSSKSADGTVTITVNDMPAKTDPAHRKIFLQDVAAFEKLHPKIKVVPHEGQMDPQTFATKLAGGQLENAFYVYYTDPAGLIAKHQAADITPYLSQFPAVAKVKPQLRKVFQDANGHTYGLPEGNYSMGLVYNRTLFKRAGLDPDKPPTTWDEVRTDAEKIAALGHGTVGYGDYSKSNTGGWHFTAEMYSRGGDVAKQQPDGGWKADFDNATGKAVLQQLHDMRWTDDSMGRRQLLEWADLLQMMGAGKLGMYLATADNIPTIASQYKGDPKEYGLGPIPGGKGTLAGGGGFMFNPKDTPEQISAAMAWVTFKYENPDRIELGAQRAAQAGQPVGLPEPNIWTGAAAQTKAAADKKYANQPVANYAPFAQSLPGIPLVLEPPKAQQIYAVLDTAMAKVLTQKDADIDSLLSGASKQVDSLLAAQ</sequence>
<dbReference type="InterPro" id="IPR050490">
    <property type="entry name" value="Bact_solute-bd_prot1"/>
</dbReference>
<keyword evidence="2" id="KW-1185">Reference proteome</keyword>
<dbReference type="PANTHER" id="PTHR43649:SF16">
    <property type="entry name" value="SUGAR-BINDING LIPOPROTEIN"/>
    <property type="match status" value="1"/>
</dbReference>
<dbReference type="EMBL" id="LMWN01000028">
    <property type="protein sequence ID" value="KUN04476.1"/>
    <property type="molecule type" value="Genomic_DNA"/>
</dbReference>
<protein>
    <submittedName>
        <fullName evidence="1">Sugar ABC transporter substrate-binding protein</fullName>
    </submittedName>
</protein>
<comment type="caution">
    <text evidence="1">The sequence shown here is derived from an EMBL/GenBank/DDBJ whole genome shotgun (WGS) entry which is preliminary data.</text>
</comment>
<dbReference type="Gene3D" id="3.40.190.10">
    <property type="entry name" value="Periplasmic binding protein-like II"/>
    <property type="match status" value="1"/>
</dbReference>
<organism evidence="1 2">
    <name type="scientific">Streptomyces yokosukanensis</name>
    <dbReference type="NCBI Taxonomy" id="67386"/>
    <lineage>
        <taxon>Bacteria</taxon>
        <taxon>Bacillati</taxon>
        <taxon>Actinomycetota</taxon>
        <taxon>Actinomycetes</taxon>
        <taxon>Kitasatosporales</taxon>
        <taxon>Streptomycetaceae</taxon>
        <taxon>Streptomyces</taxon>
    </lineage>
</organism>
<dbReference type="STRING" id="67386.AQI95_19800"/>
<dbReference type="RefSeq" id="WP_067124891.1">
    <property type="nucleotide sequence ID" value="NZ_JBFACD010000102.1"/>
</dbReference>
<dbReference type="AlphaFoldDB" id="A0A101P3Y5"/>
<dbReference type="SUPFAM" id="SSF53850">
    <property type="entry name" value="Periplasmic binding protein-like II"/>
    <property type="match status" value="1"/>
</dbReference>
<dbReference type="OrthoDB" id="2644341at2"/>
<dbReference type="Proteomes" id="UP000053127">
    <property type="component" value="Unassembled WGS sequence"/>
</dbReference>
<name>A0A101P3Y5_9ACTN</name>
<accession>A0A101P3Y5</accession>